<dbReference type="STRING" id="229535.A0A0M8P784"/>
<keyword evidence="7" id="KW-1185">Reference proteome</keyword>
<evidence type="ECO:0000313" key="7">
    <source>
        <dbReference type="Proteomes" id="UP000037696"/>
    </source>
</evidence>
<protein>
    <recommendedName>
        <fullName evidence="5">SHSP domain-containing protein</fullName>
    </recommendedName>
</protein>
<dbReference type="PANTHER" id="PTHR11527">
    <property type="entry name" value="HEAT-SHOCK PROTEIN 20 FAMILY MEMBER"/>
    <property type="match status" value="1"/>
</dbReference>
<evidence type="ECO:0000256" key="1">
    <source>
        <dbReference type="ARBA" id="ARBA00023016"/>
    </source>
</evidence>
<evidence type="ECO:0000256" key="4">
    <source>
        <dbReference type="SAM" id="MobiDB-lite"/>
    </source>
</evidence>
<dbReference type="PROSITE" id="PS01031">
    <property type="entry name" value="SHSP"/>
    <property type="match status" value="1"/>
</dbReference>
<reference evidence="6 7" key="1">
    <citation type="submission" date="2015-08" db="EMBL/GenBank/DDBJ databases">
        <title>Genome sequencing of Penicillium nordicum.</title>
        <authorList>
            <person name="Nguyen H.D."/>
            <person name="Seifert K.A."/>
        </authorList>
    </citation>
    <scope>NUCLEOTIDE SEQUENCE [LARGE SCALE GENOMIC DNA]</scope>
    <source>
        <strain evidence="6 7">DAOMC 185683</strain>
    </source>
</reference>
<evidence type="ECO:0000256" key="3">
    <source>
        <dbReference type="RuleBase" id="RU003616"/>
    </source>
</evidence>
<name>A0A0M8P784_9EURO</name>
<dbReference type="AlphaFoldDB" id="A0A0M8P784"/>
<comment type="caution">
    <text evidence="6">The sequence shown here is derived from an EMBL/GenBank/DDBJ whole genome shotgun (WGS) entry which is preliminary data.</text>
</comment>
<evidence type="ECO:0000313" key="6">
    <source>
        <dbReference type="EMBL" id="KOS46578.1"/>
    </source>
</evidence>
<dbReference type="InterPro" id="IPR031107">
    <property type="entry name" value="Small_HSP"/>
</dbReference>
<dbReference type="Gene3D" id="2.60.40.790">
    <property type="match status" value="1"/>
</dbReference>
<feature type="compositionally biased region" description="Polar residues" evidence="4">
    <location>
        <begin position="62"/>
        <end position="74"/>
    </location>
</feature>
<evidence type="ECO:0000256" key="2">
    <source>
        <dbReference type="PROSITE-ProRule" id="PRU00285"/>
    </source>
</evidence>
<dbReference type="InterPro" id="IPR008978">
    <property type="entry name" value="HSP20-like_chaperone"/>
</dbReference>
<keyword evidence="1" id="KW-0346">Stress response</keyword>
<dbReference type="SUPFAM" id="SSF49764">
    <property type="entry name" value="HSP20-like chaperones"/>
    <property type="match status" value="1"/>
</dbReference>
<evidence type="ECO:0000259" key="5">
    <source>
        <dbReference type="PROSITE" id="PS01031"/>
    </source>
</evidence>
<sequence length="424" mass="46215">MSIRALNQNLPSLDSDANAKEQGPSRPFFPAHGAGDHSYPNPWSVKPGNGDVGHPGHPYPSPWTQGENEGQGNEANDETGGLTTSRGPYPYPGPAEGHPPYTFPGPFEGRKPYPFPGYAQQPHTYPGPLPWHQPHAYPGPGDGRKPYPSPWEEDDKHRPSAPRQPYQLPGGSHNAAPFPQQPYKYPGNPHSATNLPNPYPLPGSQHGGHGKGWGGDILFGKSPFGGPSSDRYGRWGLGVPHRSQGPWPSSQQAPFAFPSTGSDKYKPEVDVFDTPERFLIHMPLPGAKKEDIEVNWDPKAVELSITGLIGRPGSEDLVKRIALDERKVGAFERKVRLGDPVNPPKVDADAISAKLEDGVLVVEVPKTEPDDVEVKKVEGFSLCIAYTIYTNLRCNPAESGVILNFKDVLSPFGAYGQMKIYRED</sequence>
<comment type="similarity">
    <text evidence="2 3">Belongs to the small heat shock protein (HSP20) family.</text>
</comment>
<proteinExistence type="inferred from homology"/>
<organism evidence="6 7">
    <name type="scientific">Penicillium nordicum</name>
    <dbReference type="NCBI Taxonomy" id="229535"/>
    <lineage>
        <taxon>Eukaryota</taxon>
        <taxon>Fungi</taxon>
        <taxon>Dikarya</taxon>
        <taxon>Ascomycota</taxon>
        <taxon>Pezizomycotina</taxon>
        <taxon>Eurotiomycetes</taxon>
        <taxon>Eurotiomycetidae</taxon>
        <taxon>Eurotiales</taxon>
        <taxon>Aspergillaceae</taxon>
        <taxon>Penicillium</taxon>
    </lineage>
</organism>
<feature type="region of interest" description="Disordered" evidence="4">
    <location>
        <begin position="1"/>
        <end position="212"/>
    </location>
</feature>
<feature type="compositionally biased region" description="Polar residues" evidence="4">
    <location>
        <begin position="1"/>
        <end position="12"/>
    </location>
</feature>
<feature type="domain" description="SHSP" evidence="5">
    <location>
        <begin position="260"/>
        <end position="385"/>
    </location>
</feature>
<dbReference type="Pfam" id="PF00011">
    <property type="entry name" value="HSP20"/>
    <property type="match status" value="1"/>
</dbReference>
<dbReference type="CDD" id="cd06464">
    <property type="entry name" value="ACD_sHsps-like"/>
    <property type="match status" value="1"/>
</dbReference>
<dbReference type="InterPro" id="IPR002068">
    <property type="entry name" value="A-crystallin/Hsp20_dom"/>
</dbReference>
<accession>A0A0M8P784</accession>
<dbReference type="Proteomes" id="UP000037696">
    <property type="component" value="Unassembled WGS sequence"/>
</dbReference>
<dbReference type="OrthoDB" id="5511210at2759"/>
<dbReference type="EMBL" id="LHQQ01000027">
    <property type="protein sequence ID" value="KOS46578.1"/>
    <property type="molecule type" value="Genomic_DNA"/>
</dbReference>
<gene>
    <name evidence="6" type="ORF">ACN38_g2486</name>
</gene>